<dbReference type="EMBL" id="ML977558">
    <property type="protein sequence ID" value="KAF2007057.1"/>
    <property type="molecule type" value="Genomic_DNA"/>
</dbReference>
<dbReference type="Proteomes" id="UP000799779">
    <property type="component" value="Unassembled WGS sequence"/>
</dbReference>
<evidence type="ECO:0000313" key="2">
    <source>
        <dbReference type="Proteomes" id="UP000799779"/>
    </source>
</evidence>
<organism evidence="1 2">
    <name type="scientific">Amniculicola lignicola CBS 123094</name>
    <dbReference type="NCBI Taxonomy" id="1392246"/>
    <lineage>
        <taxon>Eukaryota</taxon>
        <taxon>Fungi</taxon>
        <taxon>Dikarya</taxon>
        <taxon>Ascomycota</taxon>
        <taxon>Pezizomycotina</taxon>
        <taxon>Dothideomycetes</taxon>
        <taxon>Pleosporomycetidae</taxon>
        <taxon>Pleosporales</taxon>
        <taxon>Amniculicolaceae</taxon>
        <taxon>Amniculicola</taxon>
    </lineage>
</organism>
<evidence type="ECO:0000313" key="1">
    <source>
        <dbReference type="EMBL" id="KAF2007057.1"/>
    </source>
</evidence>
<keyword evidence="2" id="KW-1185">Reference proteome</keyword>
<proteinExistence type="predicted"/>
<protein>
    <recommendedName>
        <fullName evidence="3">Transcription factor domain-containing protein</fullName>
    </recommendedName>
</protein>
<accession>A0A6A5WZT1</accession>
<sequence>MPQFGVSHLPNMGSHVLDFEFNAGVDSIDAMDDFVSLEEHEQPDNVFSVVKADLMLTKALSAAQLSPPAQSRLNYAIEQVKLAPTMMAKQNHTVWSHPFLYAEHMPRCVQDAQSACALYLLRNDTNVVFLARYINDHVQDIMGSPIPSSTFELLAQIHALMLYQIIRIFSDDIRFHYFSDGASVRLQDAGLALYTLLQHEVDPIGPLPVYPSDAARAAWRSFIFRESARRTLLSLFQFISVSTILHGDNPACCPELALTNRVTFSSHLWSAPSAFDFAMAWNQKNHFLVRGLDVAELLESAQPDDIDVFGRVILTGMLGIDDVKGWFHTKGGAF</sequence>
<reference evidence="1" key="1">
    <citation type="journal article" date="2020" name="Stud. Mycol.">
        <title>101 Dothideomycetes genomes: a test case for predicting lifestyles and emergence of pathogens.</title>
        <authorList>
            <person name="Haridas S."/>
            <person name="Albert R."/>
            <person name="Binder M."/>
            <person name="Bloem J."/>
            <person name="Labutti K."/>
            <person name="Salamov A."/>
            <person name="Andreopoulos B."/>
            <person name="Baker S."/>
            <person name="Barry K."/>
            <person name="Bills G."/>
            <person name="Bluhm B."/>
            <person name="Cannon C."/>
            <person name="Castanera R."/>
            <person name="Culley D."/>
            <person name="Daum C."/>
            <person name="Ezra D."/>
            <person name="Gonzalez J."/>
            <person name="Henrissat B."/>
            <person name="Kuo A."/>
            <person name="Liang C."/>
            <person name="Lipzen A."/>
            <person name="Lutzoni F."/>
            <person name="Magnuson J."/>
            <person name="Mondo S."/>
            <person name="Nolan M."/>
            <person name="Ohm R."/>
            <person name="Pangilinan J."/>
            <person name="Park H.-J."/>
            <person name="Ramirez L."/>
            <person name="Alfaro M."/>
            <person name="Sun H."/>
            <person name="Tritt A."/>
            <person name="Yoshinaga Y."/>
            <person name="Zwiers L.-H."/>
            <person name="Turgeon B."/>
            <person name="Goodwin S."/>
            <person name="Spatafora J."/>
            <person name="Crous P."/>
            <person name="Grigoriev I."/>
        </authorList>
    </citation>
    <scope>NUCLEOTIDE SEQUENCE</scope>
    <source>
        <strain evidence="1">CBS 123094</strain>
    </source>
</reference>
<dbReference type="OrthoDB" id="5355161at2759"/>
<gene>
    <name evidence="1" type="ORF">P154DRAFT_421339</name>
</gene>
<name>A0A6A5WZT1_9PLEO</name>
<evidence type="ECO:0008006" key="3">
    <source>
        <dbReference type="Google" id="ProtNLM"/>
    </source>
</evidence>
<dbReference type="AlphaFoldDB" id="A0A6A5WZT1"/>